<feature type="compositionally biased region" description="Polar residues" evidence="1">
    <location>
        <begin position="210"/>
        <end position="228"/>
    </location>
</feature>
<dbReference type="EMBL" id="PTQR01000042">
    <property type="protein sequence ID" value="TKX24303.1"/>
    <property type="molecule type" value="Genomic_DNA"/>
</dbReference>
<feature type="region of interest" description="Disordered" evidence="1">
    <location>
        <begin position="29"/>
        <end position="166"/>
    </location>
</feature>
<gene>
    <name evidence="3" type="ORF">C1H76_3406</name>
</gene>
<sequence>MRILHILFMLSAAIGSVSAAKHVANHLQARNPSEPNPNHSPPGSSSGHSTGDISPINVSGAFPPQPVNSADGVQPGSRSDIESHPQQAGSTAQAAPARASRFREDFGEPDPPAQPATMASVPPSQPPSPQRPAASTALLGIDPQCFTDDTATPPGRPRRSKRDYELEKRCKTEGKCDCDIEGLYSCENQSLYPLCSQRCECNAPVPTYKKSPTTSETRLEGGSTSRLSNPDKARPSSILRQTHLLNGHHKAQHNSQSGSQLQRHVVHLYNLHLRKLLFHKRRLRHPTDQLHDLRRGALDLLAYSRISPRINRLAIAAEVDGDRDAGINSMLLMIG</sequence>
<proteinExistence type="predicted"/>
<feature type="chain" id="PRO_5020530998" evidence="2">
    <location>
        <begin position="20"/>
        <end position="335"/>
    </location>
</feature>
<feature type="region of interest" description="Disordered" evidence="1">
    <location>
        <begin position="206"/>
        <end position="235"/>
    </location>
</feature>
<reference evidence="3 4" key="1">
    <citation type="submission" date="2018-02" db="EMBL/GenBank/DDBJ databases">
        <title>Draft genome sequences of Elsinoe sp., causing black scab on jojoba.</title>
        <authorList>
            <person name="Stodart B."/>
            <person name="Jeffress S."/>
            <person name="Ash G."/>
            <person name="Arun Chinnappa K."/>
        </authorList>
    </citation>
    <scope>NUCLEOTIDE SEQUENCE [LARGE SCALE GENOMIC DNA]</scope>
    <source>
        <strain evidence="3 4">Hillstone_2</strain>
    </source>
</reference>
<evidence type="ECO:0000313" key="3">
    <source>
        <dbReference type="EMBL" id="TKX24303.1"/>
    </source>
</evidence>
<evidence type="ECO:0000313" key="4">
    <source>
        <dbReference type="Proteomes" id="UP000308133"/>
    </source>
</evidence>
<evidence type="ECO:0000256" key="2">
    <source>
        <dbReference type="SAM" id="SignalP"/>
    </source>
</evidence>
<keyword evidence="2" id="KW-0732">Signal</keyword>
<feature type="compositionally biased region" description="Polar residues" evidence="1">
    <location>
        <begin position="84"/>
        <end position="93"/>
    </location>
</feature>
<dbReference type="Proteomes" id="UP000308133">
    <property type="component" value="Unassembled WGS sequence"/>
</dbReference>
<name>A0A4U7AZZ1_9PEZI</name>
<dbReference type="AlphaFoldDB" id="A0A4U7AZZ1"/>
<feature type="signal peptide" evidence="2">
    <location>
        <begin position="1"/>
        <end position="19"/>
    </location>
</feature>
<evidence type="ECO:0000256" key="1">
    <source>
        <dbReference type="SAM" id="MobiDB-lite"/>
    </source>
</evidence>
<comment type="caution">
    <text evidence="3">The sequence shown here is derived from an EMBL/GenBank/DDBJ whole genome shotgun (WGS) entry which is preliminary data.</text>
</comment>
<protein>
    <submittedName>
        <fullName evidence="3">Uncharacterized protein</fullName>
    </submittedName>
</protein>
<organism evidence="3 4">
    <name type="scientific">Elsinoe australis</name>
    <dbReference type="NCBI Taxonomy" id="40998"/>
    <lineage>
        <taxon>Eukaryota</taxon>
        <taxon>Fungi</taxon>
        <taxon>Dikarya</taxon>
        <taxon>Ascomycota</taxon>
        <taxon>Pezizomycotina</taxon>
        <taxon>Dothideomycetes</taxon>
        <taxon>Dothideomycetidae</taxon>
        <taxon>Myriangiales</taxon>
        <taxon>Elsinoaceae</taxon>
        <taxon>Elsinoe</taxon>
    </lineage>
</organism>
<accession>A0A4U7AZZ1</accession>